<evidence type="ECO:0000313" key="4">
    <source>
        <dbReference type="WBParaSite" id="Gr19_v10_g12236.t1"/>
    </source>
</evidence>
<keyword evidence="3" id="KW-1185">Reference proteome</keyword>
<keyword evidence="2" id="KW-0732">Signal</keyword>
<reference evidence="4" key="1">
    <citation type="submission" date="2022-11" db="UniProtKB">
        <authorList>
            <consortium name="WormBaseParasite"/>
        </authorList>
    </citation>
    <scope>IDENTIFICATION</scope>
</reference>
<feature type="compositionally biased region" description="Basic and acidic residues" evidence="1">
    <location>
        <begin position="126"/>
        <end position="142"/>
    </location>
</feature>
<evidence type="ECO:0000313" key="3">
    <source>
        <dbReference type="Proteomes" id="UP000887572"/>
    </source>
</evidence>
<protein>
    <submittedName>
        <fullName evidence="4">Uncharacterized protein</fullName>
    </submittedName>
</protein>
<accession>A0A914GXD7</accession>
<sequence>MAASSSCSSGFLLFVLISFRLNKSVFTCGSTSSAFIMGKTYSDNDTSVPGLSFVHPPHNRLICCELKLLAQFAFSLDVNSELVSAEELARSAAAGMAKLCIEKEAGTKSGRTTPLIFCLSYEPNNDKESTADQSVKEQKKSDQLQGTSQLKGELSMEEFQKQQQHNVDESAGWSN</sequence>
<dbReference type="WBParaSite" id="Gr19_v10_g12236.t1">
    <property type="protein sequence ID" value="Gr19_v10_g12236.t1"/>
    <property type="gene ID" value="Gr19_v10_g12236"/>
</dbReference>
<feature type="signal peptide" evidence="2">
    <location>
        <begin position="1"/>
        <end position="27"/>
    </location>
</feature>
<dbReference type="AlphaFoldDB" id="A0A914GXD7"/>
<dbReference type="Proteomes" id="UP000887572">
    <property type="component" value="Unplaced"/>
</dbReference>
<evidence type="ECO:0000256" key="2">
    <source>
        <dbReference type="SAM" id="SignalP"/>
    </source>
</evidence>
<proteinExistence type="predicted"/>
<name>A0A914GXD7_GLORO</name>
<feature type="region of interest" description="Disordered" evidence="1">
    <location>
        <begin position="126"/>
        <end position="151"/>
    </location>
</feature>
<evidence type="ECO:0000256" key="1">
    <source>
        <dbReference type="SAM" id="MobiDB-lite"/>
    </source>
</evidence>
<organism evidence="3 4">
    <name type="scientific">Globodera rostochiensis</name>
    <name type="common">Golden nematode worm</name>
    <name type="synonym">Heterodera rostochiensis</name>
    <dbReference type="NCBI Taxonomy" id="31243"/>
    <lineage>
        <taxon>Eukaryota</taxon>
        <taxon>Metazoa</taxon>
        <taxon>Ecdysozoa</taxon>
        <taxon>Nematoda</taxon>
        <taxon>Chromadorea</taxon>
        <taxon>Rhabditida</taxon>
        <taxon>Tylenchina</taxon>
        <taxon>Tylenchomorpha</taxon>
        <taxon>Tylenchoidea</taxon>
        <taxon>Heteroderidae</taxon>
        <taxon>Heteroderinae</taxon>
        <taxon>Globodera</taxon>
    </lineage>
</organism>
<feature type="chain" id="PRO_5037525155" evidence="2">
    <location>
        <begin position="28"/>
        <end position="175"/>
    </location>
</feature>